<evidence type="ECO:0000313" key="5">
    <source>
        <dbReference type="EMBL" id="RDU36388.1"/>
    </source>
</evidence>
<evidence type="ECO:0000313" key="6">
    <source>
        <dbReference type="Proteomes" id="UP000257144"/>
    </source>
</evidence>
<keyword evidence="6" id="KW-1185">Reference proteome</keyword>
<comment type="caution">
    <text evidence="5">The sequence shown here is derived from an EMBL/GenBank/DDBJ whole genome shotgun (WGS) entry which is preliminary data.</text>
</comment>
<gene>
    <name evidence="5" type="ORF">DRW41_12690</name>
</gene>
<evidence type="ECO:0000256" key="3">
    <source>
        <dbReference type="SAM" id="MobiDB-lite"/>
    </source>
</evidence>
<evidence type="ECO:0000256" key="2">
    <source>
        <dbReference type="RuleBase" id="RU003616"/>
    </source>
</evidence>
<dbReference type="CDD" id="cd06464">
    <property type="entry name" value="ACD_sHsps-like"/>
    <property type="match status" value="1"/>
</dbReference>
<dbReference type="EMBL" id="QNQT01000005">
    <property type="protein sequence ID" value="RDU36388.1"/>
    <property type="molecule type" value="Genomic_DNA"/>
</dbReference>
<dbReference type="PROSITE" id="PS01031">
    <property type="entry name" value="SHSP"/>
    <property type="match status" value="1"/>
</dbReference>
<feature type="domain" description="SHSP" evidence="4">
    <location>
        <begin position="51"/>
        <end position="163"/>
    </location>
</feature>
<organism evidence="5 6">
    <name type="scientific">Neobacillus piezotolerans</name>
    <dbReference type="NCBI Taxonomy" id="2259171"/>
    <lineage>
        <taxon>Bacteria</taxon>
        <taxon>Bacillati</taxon>
        <taxon>Bacillota</taxon>
        <taxon>Bacilli</taxon>
        <taxon>Bacillales</taxon>
        <taxon>Bacillaceae</taxon>
        <taxon>Neobacillus</taxon>
    </lineage>
</organism>
<sequence length="163" mass="18651">MPDEGLNKKNDQRKAPAKPPSEPLDTVIRTFNDFFHYPPVKGFLQSIDDFFQMPFSAVPFHVDVQETTDEYILTAELPGVGREQIQIGIFRDRVVIAVENREELSESDETEGSFRRRVTKKLDSRSISFPKAVNEQKAKATYRNGLLTIRLPIDKGKQLRIEG</sequence>
<name>A0A3D8GPN9_9BACI</name>
<dbReference type="OrthoDB" id="1806521at2"/>
<reference evidence="5 6" key="1">
    <citation type="submission" date="2018-07" db="EMBL/GenBank/DDBJ databases">
        <title>Bacillus sp. YLB-04 draft genome sequence.</title>
        <authorList>
            <person name="Yu L."/>
            <person name="Tang X."/>
        </authorList>
    </citation>
    <scope>NUCLEOTIDE SEQUENCE [LARGE SCALE GENOMIC DNA]</scope>
    <source>
        <strain evidence="5 6">YLB-04</strain>
    </source>
</reference>
<evidence type="ECO:0000259" key="4">
    <source>
        <dbReference type="PROSITE" id="PS01031"/>
    </source>
</evidence>
<dbReference type="Proteomes" id="UP000257144">
    <property type="component" value="Unassembled WGS sequence"/>
</dbReference>
<dbReference type="Pfam" id="PF00011">
    <property type="entry name" value="HSP20"/>
    <property type="match status" value="1"/>
</dbReference>
<comment type="similarity">
    <text evidence="1 2">Belongs to the small heat shock protein (HSP20) family.</text>
</comment>
<proteinExistence type="inferred from homology"/>
<feature type="compositionally biased region" description="Basic and acidic residues" evidence="3">
    <location>
        <begin position="1"/>
        <end position="14"/>
    </location>
</feature>
<dbReference type="Gene3D" id="2.60.40.790">
    <property type="match status" value="1"/>
</dbReference>
<dbReference type="SUPFAM" id="SSF49764">
    <property type="entry name" value="HSP20-like chaperones"/>
    <property type="match status" value="1"/>
</dbReference>
<dbReference type="InterPro" id="IPR031107">
    <property type="entry name" value="Small_HSP"/>
</dbReference>
<dbReference type="PANTHER" id="PTHR11527">
    <property type="entry name" value="HEAT-SHOCK PROTEIN 20 FAMILY MEMBER"/>
    <property type="match status" value="1"/>
</dbReference>
<accession>A0A3D8GPN9</accession>
<dbReference type="InterPro" id="IPR002068">
    <property type="entry name" value="A-crystallin/Hsp20_dom"/>
</dbReference>
<feature type="region of interest" description="Disordered" evidence="3">
    <location>
        <begin position="1"/>
        <end position="24"/>
    </location>
</feature>
<dbReference type="InterPro" id="IPR008978">
    <property type="entry name" value="HSP20-like_chaperone"/>
</dbReference>
<evidence type="ECO:0000256" key="1">
    <source>
        <dbReference type="PROSITE-ProRule" id="PRU00285"/>
    </source>
</evidence>
<dbReference type="RefSeq" id="WP_115452382.1">
    <property type="nucleotide sequence ID" value="NZ_QNQT01000005.1"/>
</dbReference>
<protein>
    <submittedName>
        <fullName evidence="5">Hsp20/alpha crystallin family protein</fullName>
    </submittedName>
</protein>
<dbReference type="AlphaFoldDB" id="A0A3D8GPN9"/>